<dbReference type="SMART" id="SM00382">
    <property type="entry name" value="AAA"/>
    <property type="match status" value="1"/>
</dbReference>
<evidence type="ECO:0000313" key="5">
    <source>
        <dbReference type="Proteomes" id="UP000202259"/>
    </source>
</evidence>
<dbReference type="Proteomes" id="UP000202259">
    <property type="component" value="Chromosome"/>
</dbReference>
<dbReference type="CDD" id="cd18809">
    <property type="entry name" value="SF1_C_RecD"/>
    <property type="match status" value="1"/>
</dbReference>
<dbReference type="Gene3D" id="2.30.30.940">
    <property type="match status" value="1"/>
</dbReference>
<protein>
    <recommendedName>
        <fullName evidence="3">AAA+ ATPase domain-containing protein</fullName>
    </recommendedName>
</protein>
<keyword evidence="2" id="KW-0067">ATP-binding</keyword>
<keyword evidence="5" id="KW-1185">Reference proteome</keyword>
<dbReference type="InterPro" id="IPR027785">
    <property type="entry name" value="UvrD-like_helicase_C"/>
</dbReference>
<dbReference type="PANTHER" id="PTHR43788:SF6">
    <property type="entry name" value="DNA HELICASE B"/>
    <property type="match status" value="1"/>
</dbReference>
<dbReference type="SUPFAM" id="SSF52540">
    <property type="entry name" value="P-loop containing nucleoside triphosphate hydrolases"/>
    <property type="match status" value="2"/>
</dbReference>
<reference evidence="4 5" key="1">
    <citation type="submission" date="2017-08" db="EMBL/GenBank/DDBJ databases">
        <title>Complete genome of Colwellia sp. NB097-1, a psychrophile bacterium ioslated from Bering Sea.</title>
        <authorList>
            <person name="Chen X."/>
        </authorList>
    </citation>
    <scope>NUCLEOTIDE SEQUENCE [LARGE SCALE GENOMIC DNA]</scope>
    <source>
        <strain evidence="4 5">NB097-1</strain>
    </source>
</reference>
<dbReference type="OrthoDB" id="9763659at2"/>
<dbReference type="KEGG" id="cber:B5D82_03350"/>
<evidence type="ECO:0000259" key="3">
    <source>
        <dbReference type="SMART" id="SM00382"/>
    </source>
</evidence>
<dbReference type="GO" id="GO:0006310">
    <property type="term" value="P:DNA recombination"/>
    <property type="evidence" value="ECO:0007669"/>
    <property type="project" value="TreeGrafter"/>
</dbReference>
<dbReference type="GO" id="GO:0005524">
    <property type="term" value="F:ATP binding"/>
    <property type="evidence" value="ECO:0007669"/>
    <property type="project" value="UniProtKB-KW"/>
</dbReference>
<dbReference type="InterPro" id="IPR003593">
    <property type="entry name" value="AAA+_ATPase"/>
</dbReference>
<dbReference type="InterPro" id="IPR050534">
    <property type="entry name" value="Coronavir_polyprotein_1ab"/>
</dbReference>
<dbReference type="CDD" id="cd17933">
    <property type="entry name" value="DEXSc_RecD-like"/>
    <property type="match status" value="1"/>
</dbReference>
<keyword evidence="1" id="KW-0547">Nucleotide-binding</keyword>
<evidence type="ECO:0000313" key="4">
    <source>
        <dbReference type="EMBL" id="ASP46897.1"/>
    </source>
</evidence>
<evidence type="ECO:0000256" key="1">
    <source>
        <dbReference type="ARBA" id="ARBA00022741"/>
    </source>
</evidence>
<dbReference type="GO" id="GO:0009338">
    <property type="term" value="C:exodeoxyribonuclease V complex"/>
    <property type="evidence" value="ECO:0007669"/>
    <property type="project" value="TreeGrafter"/>
</dbReference>
<accession>A0A222G4Q4</accession>
<gene>
    <name evidence="4" type="ORF">B5D82_03350</name>
</gene>
<dbReference type="Pfam" id="PF13538">
    <property type="entry name" value="UvrD_C_2"/>
    <property type="match status" value="1"/>
</dbReference>
<dbReference type="EMBL" id="CP020465">
    <property type="protein sequence ID" value="ASP46897.1"/>
    <property type="molecule type" value="Genomic_DNA"/>
</dbReference>
<dbReference type="InterPro" id="IPR027417">
    <property type="entry name" value="P-loop_NTPase"/>
</dbReference>
<dbReference type="AlphaFoldDB" id="A0A222G4Q4"/>
<name>A0A222G4Q4_9GAMM</name>
<dbReference type="RefSeq" id="WP_081149240.1">
    <property type="nucleotide sequence ID" value="NZ_CP020465.1"/>
</dbReference>
<dbReference type="Gene3D" id="3.40.50.300">
    <property type="entry name" value="P-loop containing nucleotide triphosphate hydrolases"/>
    <property type="match status" value="2"/>
</dbReference>
<proteinExistence type="predicted"/>
<sequence length="742" mass="82923">MQTSYKADLVVRITKVFNNYKKRDTSINFSAVSVHKLHHTVLSKIDYYTIKAPNTISPEPCEGEIWAIIGDASYEETQSFDGNYFIKKHHVVVVTAEIILSNNPVGFKSFIADTPHFEGIGIATAEKLWQTFGGDIYQILEDKNLSKLLTVKGLGNVSAVSLITGYEKFSYLRYSKFFTEYEIPVPIQKRIYKFKGVTDGSLIEKDGIKFDPDPSLMITENPYSLSIFGMTFNQNDRIAKKHFGIKDGDPRRLIAAVTQCLRKHTSNGHTIAINKQLVKPLKDMLRCNELVSKALAGAYDRRAFIIYPDSGVYQFTPTYIMENVVEKRFLKLHNKGETYNESENDACSSAFQLNSFELEEQQREAVITSVSYAISCITGGAGTGKTTVLNTVLNAYEQMGYNIKAVALSGRAAMRMRQSIQRPCSTIAKFLKEEPIDDIGNNKFLLVIDESSMIDLPTIFKMVIHIDPEVRILFVGDPNQLPPIGAGNILADIVQSRIINNTELNIVKRQGASSGIPEYSKLINQGIVPSKLTTGSITFHETEFEGVVDACVKLYKQAPSDSRIVAPTNALVDKINEECQKVLNPDGKQLAFEIDGQHFFDRFYLDDPVLFTQNNYDAGVQNGSLGKLISVEQTDGQLGIVQMDDFENEEDKFVPLTQILLQSVKAGYAITLHKAQGSQFPKVIIALSAGRNLDRAWLYTAITRAESEIHIVGTRDKLLSAIKNQSNASKRQTYLKELLKSK</sequence>
<feature type="domain" description="AAA+ ATPase" evidence="3">
    <location>
        <begin position="371"/>
        <end position="504"/>
    </location>
</feature>
<dbReference type="PANTHER" id="PTHR43788">
    <property type="entry name" value="DNA2/NAM7 HELICASE FAMILY MEMBER"/>
    <property type="match status" value="1"/>
</dbReference>
<dbReference type="Gene3D" id="1.10.10.2220">
    <property type="match status" value="1"/>
</dbReference>
<dbReference type="GO" id="GO:0017116">
    <property type="term" value="F:single-stranded DNA helicase activity"/>
    <property type="evidence" value="ECO:0007669"/>
    <property type="project" value="TreeGrafter"/>
</dbReference>
<evidence type="ECO:0000256" key="2">
    <source>
        <dbReference type="ARBA" id="ARBA00022840"/>
    </source>
</evidence>
<dbReference type="Pfam" id="PF14490">
    <property type="entry name" value="HHH_RecD2"/>
    <property type="match status" value="1"/>
</dbReference>
<organism evidence="4 5">
    <name type="scientific">Cognaticolwellia beringensis</name>
    <dbReference type="NCBI Taxonomy" id="1967665"/>
    <lineage>
        <taxon>Bacteria</taxon>
        <taxon>Pseudomonadati</taxon>
        <taxon>Pseudomonadota</taxon>
        <taxon>Gammaproteobacteria</taxon>
        <taxon>Alteromonadales</taxon>
        <taxon>Colwelliaceae</taxon>
        <taxon>Cognaticolwellia</taxon>
    </lineage>
</organism>
<dbReference type="InterPro" id="IPR029493">
    <property type="entry name" value="RecD2-like_HHH"/>
</dbReference>
<dbReference type="Pfam" id="PF13604">
    <property type="entry name" value="AAA_30"/>
    <property type="match status" value="1"/>
</dbReference>